<protein>
    <submittedName>
        <fullName evidence="1">Uncharacterized protein</fullName>
    </submittedName>
</protein>
<organism evidence="1 2">
    <name type="scientific">Spirosoma oryzae</name>
    <dbReference type="NCBI Taxonomy" id="1469603"/>
    <lineage>
        <taxon>Bacteria</taxon>
        <taxon>Pseudomonadati</taxon>
        <taxon>Bacteroidota</taxon>
        <taxon>Cytophagia</taxon>
        <taxon>Cytophagales</taxon>
        <taxon>Cytophagaceae</taxon>
        <taxon>Spirosoma</taxon>
    </lineage>
</organism>
<comment type="caution">
    <text evidence="1">The sequence shown here is derived from an EMBL/GenBank/DDBJ whole genome shotgun (WGS) entry which is preliminary data.</text>
</comment>
<sequence>MNTTEKTLTQANGVLKAFKSNKHGDVDGLVITTDNGPLTLHFPPHTAKSVMAQVAAGETVYVDYAEEAKPDKKPKAVLKAVRKEQHGESMFIGDKKPEKPAKNDTTETITPDQFTLVLDKKEKPIAIRVADKYIHLPKNKQISDTIRPDSTLVIEAEPRTDSGFVQEHGLTVYHLKSISINGESFPAND</sequence>
<dbReference type="EMBL" id="PVTE01000010">
    <property type="protein sequence ID" value="PRY37638.1"/>
    <property type="molecule type" value="Genomic_DNA"/>
</dbReference>
<dbReference type="RefSeq" id="WP_106138358.1">
    <property type="nucleotide sequence ID" value="NZ_PVTE01000010.1"/>
</dbReference>
<evidence type="ECO:0000313" key="1">
    <source>
        <dbReference type="EMBL" id="PRY37638.1"/>
    </source>
</evidence>
<dbReference type="AlphaFoldDB" id="A0A2T0SW47"/>
<gene>
    <name evidence="1" type="ORF">CLV58_110107</name>
</gene>
<evidence type="ECO:0000313" key="2">
    <source>
        <dbReference type="Proteomes" id="UP000238375"/>
    </source>
</evidence>
<proteinExistence type="predicted"/>
<name>A0A2T0SW47_9BACT</name>
<accession>A0A2T0SW47</accession>
<keyword evidence="2" id="KW-1185">Reference proteome</keyword>
<dbReference type="OrthoDB" id="880749at2"/>
<dbReference type="Proteomes" id="UP000238375">
    <property type="component" value="Unassembled WGS sequence"/>
</dbReference>
<reference evidence="1 2" key="1">
    <citation type="submission" date="2018-03" db="EMBL/GenBank/DDBJ databases">
        <title>Genomic Encyclopedia of Archaeal and Bacterial Type Strains, Phase II (KMG-II): from individual species to whole genera.</title>
        <authorList>
            <person name="Goeker M."/>
        </authorList>
    </citation>
    <scope>NUCLEOTIDE SEQUENCE [LARGE SCALE GENOMIC DNA]</scope>
    <source>
        <strain evidence="1 2">DSM 28354</strain>
    </source>
</reference>